<dbReference type="Proteomes" id="UP000600365">
    <property type="component" value="Unassembled WGS sequence"/>
</dbReference>
<feature type="chain" id="PRO_5037000429" evidence="2">
    <location>
        <begin position="22"/>
        <end position="265"/>
    </location>
</feature>
<evidence type="ECO:0000256" key="1">
    <source>
        <dbReference type="SAM" id="MobiDB-lite"/>
    </source>
</evidence>
<proteinExistence type="predicted"/>
<comment type="caution">
    <text evidence="3">The sequence shown here is derived from an EMBL/GenBank/DDBJ whole genome shotgun (WGS) entry which is preliminary data.</text>
</comment>
<evidence type="ECO:0000256" key="2">
    <source>
        <dbReference type="SAM" id="SignalP"/>
    </source>
</evidence>
<dbReference type="PROSITE" id="PS51257">
    <property type="entry name" value="PROKAR_LIPOPROTEIN"/>
    <property type="match status" value="1"/>
</dbReference>
<keyword evidence="2" id="KW-0732">Signal</keyword>
<dbReference type="RefSeq" id="WP_189187013.1">
    <property type="nucleotide sequence ID" value="NZ_BMMM01000006.1"/>
</dbReference>
<keyword evidence="3" id="KW-0449">Lipoprotein</keyword>
<evidence type="ECO:0000313" key="3">
    <source>
        <dbReference type="EMBL" id="GGN65594.1"/>
    </source>
</evidence>
<accession>A0A917Y454</accession>
<keyword evidence="4" id="KW-1185">Reference proteome</keyword>
<reference evidence="3 4" key="1">
    <citation type="journal article" date="2014" name="Int. J. Syst. Evol. Microbiol.">
        <title>Complete genome sequence of Corynebacterium casei LMG S-19264T (=DSM 44701T), isolated from a smear-ripened cheese.</title>
        <authorList>
            <consortium name="US DOE Joint Genome Institute (JGI-PGF)"/>
            <person name="Walter F."/>
            <person name="Albersmeier A."/>
            <person name="Kalinowski J."/>
            <person name="Ruckert C."/>
        </authorList>
    </citation>
    <scope>NUCLEOTIDE SEQUENCE [LARGE SCALE GENOMIC DNA]</scope>
    <source>
        <strain evidence="3 4">CGMCC 4.7111</strain>
    </source>
</reference>
<evidence type="ECO:0000313" key="4">
    <source>
        <dbReference type="Proteomes" id="UP000600365"/>
    </source>
</evidence>
<organism evidence="3 4">
    <name type="scientific">Streptomyces albiflavescens</name>
    <dbReference type="NCBI Taxonomy" id="1623582"/>
    <lineage>
        <taxon>Bacteria</taxon>
        <taxon>Bacillati</taxon>
        <taxon>Actinomycetota</taxon>
        <taxon>Actinomycetes</taxon>
        <taxon>Kitasatosporales</taxon>
        <taxon>Streptomycetaceae</taxon>
        <taxon>Streptomyces</taxon>
    </lineage>
</organism>
<name>A0A917Y454_9ACTN</name>
<feature type="region of interest" description="Disordered" evidence="1">
    <location>
        <begin position="231"/>
        <end position="265"/>
    </location>
</feature>
<protein>
    <submittedName>
        <fullName evidence="3">Lipoprotein</fullName>
    </submittedName>
</protein>
<sequence>MNRPSCLLASALTAGMLLSTAACSSFGDRAGSGDTDVPASAMAKDSPTATTLTQEQAQAALITNSDLGSQWTATQGTATWHDSLLKGKVDANAFVTNKQNAVDCQKLLDGLYAEDLLGDPKGGQAATTFDDSGNNAQMRYQVAGYAKADVDAKLAWLKTLPDKCDQFPAVDAQGAQQNIQVISTSPPNVGDARQGLQITVDGEVDGAPSTLTLDFVAVRVGDSALSLTNGGLEGAEQDSTEQAVQAGTTRLKDVLAGKTPPPTQG</sequence>
<feature type="signal peptide" evidence="2">
    <location>
        <begin position="1"/>
        <end position="21"/>
    </location>
</feature>
<gene>
    <name evidence="3" type="ORF">GCM10011579_036140</name>
</gene>
<dbReference type="AlphaFoldDB" id="A0A917Y454"/>
<dbReference type="EMBL" id="BMMM01000006">
    <property type="protein sequence ID" value="GGN65594.1"/>
    <property type="molecule type" value="Genomic_DNA"/>
</dbReference>